<sequence>QAAQMAFTSLTRTLKAWFMFLSLQATVSAQTFADYPMSNVWPGISPACLAALNTTVDCLWILAESAENHQPRLNARDLADLCTPSCLPSLNNAKATIQAACTLTTDAITLDTGTYPATYLVDLFVDLVHRTTQEYCDVLFAQWLNQPSLSAAQGRDRGCSDCMLSVVQLQLNSPFGYDADFASEFVSLTSSCSKTGYAFTSPPPYTVSATGIATATGTSSSSPSASPTEVLEPGCVSLYTIQAGDTCNSIALAQNVSTFAVYGSHGITDCSNLPAGSKLCLLGQCLLHQVQETDTCDSIIAGAGITVSPSMFVAWNPNIDAVCSNLYTVVGMYICLSRPAGLLTPNITLPDATAPATATAWPTIYPPVETQLPMAPGTLTGCQRYVNYRDVTIQDSFYQPEAVLFTEVVNHCGFVAMNNDILLGDLRSWNPSLSEANCALAAGYSYCVSLSDSSK</sequence>
<feature type="domain" description="LysM" evidence="5">
    <location>
        <begin position="237"/>
        <end position="281"/>
    </location>
</feature>
<keyword evidence="1" id="KW-0147">Chitin-binding</keyword>
<feature type="chain" id="PRO_5043004648" description="LysM domain-containing protein" evidence="4">
    <location>
        <begin position="30"/>
        <end position="455"/>
    </location>
</feature>
<dbReference type="SUPFAM" id="SSF54106">
    <property type="entry name" value="LysM domain"/>
    <property type="match status" value="1"/>
</dbReference>
<dbReference type="AlphaFoldDB" id="A0AAN6VEJ7"/>
<feature type="domain" description="LysM" evidence="5">
    <location>
        <begin position="286"/>
        <end position="334"/>
    </location>
</feature>
<dbReference type="GO" id="GO:0008061">
    <property type="term" value="F:chitin binding"/>
    <property type="evidence" value="ECO:0007669"/>
    <property type="project" value="UniProtKB-KW"/>
</dbReference>
<dbReference type="SMART" id="SM00257">
    <property type="entry name" value="LysM"/>
    <property type="match status" value="2"/>
</dbReference>
<keyword evidence="4" id="KW-0732">Signal</keyword>
<reference evidence="6" key="2">
    <citation type="submission" date="2023-05" db="EMBL/GenBank/DDBJ databases">
        <authorList>
            <consortium name="Lawrence Berkeley National Laboratory"/>
            <person name="Steindorff A."/>
            <person name="Hensen N."/>
            <person name="Bonometti L."/>
            <person name="Westerberg I."/>
            <person name="Brannstrom I.O."/>
            <person name="Guillou S."/>
            <person name="Cros-Aarteil S."/>
            <person name="Calhoun S."/>
            <person name="Haridas S."/>
            <person name="Kuo A."/>
            <person name="Mondo S."/>
            <person name="Pangilinan J."/>
            <person name="Riley R."/>
            <person name="Labutti K."/>
            <person name="Andreopoulos B."/>
            <person name="Lipzen A."/>
            <person name="Chen C."/>
            <person name="Yanf M."/>
            <person name="Daum C."/>
            <person name="Ng V."/>
            <person name="Clum A."/>
            <person name="Ohm R."/>
            <person name="Martin F."/>
            <person name="Silar P."/>
            <person name="Natvig D."/>
            <person name="Lalanne C."/>
            <person name="Gautier V."/>
            <person name="Ament-Velasquez S.L."/>
            <person name="Kruys A."/>
            <person name="Hutchinson M.I."/>
            <person name="Powell A.J."/>
            <person name="Barry K."/>
            <person name="Miller A.N."/>
            <person name="Grigoriev I.V."/>
            <person name="Debuchy R."/>
            <person name="Gladieux P."/>
            <person name="Thoren M.H."/>
            <person name="Johannesson H."/>
        </authorList>
    </citation>
    <scope>NUCLEOTIDE SEQUENCE</scope>
    <source>
        <strain evidence="6">CBS 538.74</strain>
    </source>
</reference>
<evidence type="ECO:0000256" key="2">
    <source>
        <dbReference type="ARBA" id="ARBA00023026"/>
    </source>
</evidence>
<name>A0AAN6VEJ7_9PEZI</name>
<reference evidence="6" key="1">
    <citation type="journal article" date="2023" name="Mol. Phylogenet. Evol.">
        <title>Genome-scale phylogeny and comparative genomics of the fungal order Sordariales.</title>
        <authorList>
            <person name="Hensen N."/>
            <person name="Bonometti L."/>
            <person name="Westerberg I."/>
            <person name="Brannstrom I.O."/>
            <person name="Guillou S."/>
            <person name="Cros-Aarteil S."/>
            <person name="Calhoun S."/>
            <person name="Haridas S."/>
            <person name="Kuo A."/>
            <person name="Mondo S."/>
            <person name="Pangilinan J."/>
            <person name="Riley R."/>
            <person name="LaButti K."/>
            <person name="Andreopoulos B."/>
            <person name="Lipzen A."/>
            <person name="Chen C."/>
            <person name="Yan M."/>
            <person name="Daum C."/>
            <person name="Ng V."/>
            <person name="Clum A."/>
            <person name="Steindorff A."/>
            <person name="Ohm R.A."/>
            <person name="Martin F."/>
            <person name="Silar P."/>
            <person name="Natvig D.O."/>
            <person name="Lalanne C."/>
            <person name="Gautier V."/>
            <person name="Ament-Velasquez S.L."/>
            <person name="Kruys A."/>
            <person name="Hutchinson M.I."/>
            <person name="Powell A.J."/>
            <person name="Barry K."/>
            <person name="Miller A.N."/>
            <person name="Grigoriev I.V."/>
            <person name="Debuchy R."/>
            <person name="Gladieux P."/>
            <person name="Hiltunen Thoren M."/>
            <person name="Johannesson H."/>
        </authorList>
    </citation>
    <scope>NUCLEOTIDE SEQUENCE</scope>
    <source>
        <strain evidence="6">CBS 538.74</strain>
    </source>
</reference>
<evidence type="ECO:0000256" key="4">
    <source>
        <dbReference type="SAM" id="SignalP"/>
    </source>
</evidence>
<dbReference type="PROSITE" id="PS51782">
    <property type="entry name" value="LYSM"/>
    <property type="match status" value="2"/>
</dbReference>
<evidence type="ECO:0000259" key="5">
    <source>
        <dbReference type="PROSITE" id="PS51782"/>
    </source>
</evidence>
<comment type="caution">
    <text evidence="6">The sequence shown here is derived from an EMBL/GenBank/DDBJ whole genome shotgun (WGS) entry which is preliminary data.</text>
</comment>
<evidence type="ECO:0000313" key="6">
    <source>
        <dbReference type="EMBL" id="KAK4149894.1"/>
    </source>
</evidence>
<accession>A0AAN6VEJ7</accession>
<dbReference type="InterPro" id="IPR018392">
    <property type="entry name" value="LysM"/>
</dbReference>
<proteinExistence type="inferred from homology"/>
<evidence type="ECO:0000313" key="7">
    <source>
        <dbReference type="Proteomes" id="UP001302745"/>
    </source>
</evidence>
<dbReference type="PANTHER" id="PTHR34997:SF1">
    <property type="entry name" value="PEPTIDOGLYCAN-BINDING LYSIN DOMAIN"/>
    <property type="match status" value="1"/>
</dbReference>
<evidence type="ECO:0000256" key="1">
    <source>
        <dbReference type="ARBA" id="ARBA00022669"/>
    </source>
</evidence>
<dbReference type="InterPro" id="IPR052210">
    <property type="entry name" value="LysM1-like"/>
</dbReference>
<feature type="non-terminal residue" evidence="6">
    <location>
        <position position="1"/>
    </location>
</feature>
<keyword evidence="7" id="KW-1185">Reference proteome</keyword>
<feature type="signal peptide" evidence="4">
    <location>
        <begin position="1"/>
        <end position="29"/>
    </location>
</feature>
<dbReference type="Proteomes" id="UP001302745">
    <property type="component" value="Unassembled WGS sequence"/>
</dbReference>
<dbReference type="CDD" id="cd00118">
    <property type="entry name" value="LysM"/>
    <property type="match status" value="2"/>
</dbReference>
<comment type="similarity">
    <text evidence="3">Belongs to the secreted LysM effector family.</text>
</comment>
<dbReference type="Gene3D" id="3.10.350.10">
    <property type="entry name" value="LysM domain"/>
    <property type="match status" value="3"/>
</dbReference>
<dbReference type="Pfam" id="PF01476">
    <property type="entry name" value="LysM"/>
    <property type="match status" value="1"/>
</dbReference>
<protein>
    <recommendedName>
        <fullName evidence="5">LysM domain-containing protein</fullName>
    </recommendedName>
</protein>
<evidence type="ECO:0000256" key="3">
    <source>
        <dbReference type="ARBA" id="ARBA00044955"/>
    </source>
</evidence>
<keyword evidence="2" id="KW-0843">Virulence</keyword>
<dbReference type="EMBL" id="MU857114">
    <property type="protein sequence ID" value="KAK4149894.1"/>
    <property type="molecule type" value="Genomic_DNA"/>
</dbReference>
<dbReference type="PANTHER" id="PTHR34997">
    <property type="entry name" value="AM15"/>
    <property type="match status" value="1"/>
</dbReference>
<dbReference type="InterPro" id="IPR036779">
    <property type="entry name" value="LysM_dom_sf"/>
</dbReference>
<gene>
    <name evidence="6" type="ORF">C8A00DRAFT_18478</name>
</gene>
<organism evidence="6 7">
    <name type="scientific">Chaetomidium leptoderma</name>
    <dbReference type="NCBI Taxonomy" id="669021"/>
    <lineage>
        <taxon>Eukaryota</taxon>
        <taxon>Fungi</taxon>
        <taxon>Dikarya</taxon>
        <taxon>Ascomycota</taxon>
        <taxon>Pezizomycotina</taxon>
        <taxon>Sordariomycetes</taxon>
        <taxon>Sordariomycetidae</taxon>
        <taxon>Sordariales</taxon>
        <taxon>Chaetomiaceae</taxon>
        <taxon>Chaetomidium</taxon>
    </lineage>
</organism>